<evidence type="ECO:0008006" key="4">
    <source>
        <dbReference type="Google" id="ProtNLM"/>
    </source>
</evidence>
<accession>A0A8J6C310</accession>
<dbReference type="AlphaFoldDB" id="A0A8J6C310"/>
<keyword evidence="3" id="KW-1185">Reference proteome</keyword>
<dbReference type="Gene3D" id="3.40.50.300">
    <property type="entry name" value="P-loop containing nucleotide triphosphate hydrolases"/>
    <property type="match status" value="1"/>
</dbReference>
<comment type="caution">
    <text evidence="2">The sequence shown here is derived from an EMBL/GenBank/DDBJ whole genome shotgun (WGS) entry which is preliminary data.</text>
</comment>
<reference evidence="2" key="1">
    <citation type="submission" date="2021-05" db="EMBL/GenBank/DDBJ databases">
        <title>The genome of the haptophyte Pavlova lutheri (Diacronema luteri, Pavlovales) - a model for lipid biosynthesis in eukaryotic algae.</title>
        <authorList>
            <person name="Hulatt C.J."/>
            <person name="Posewitz M.C."/>
        </authorList>
    </citation>
    <scope>NUCLEOTIDE SEQUENCE</scope>
    <source>
        <strain evidence="2">NIVA-4/92</strain>
    </source>
</reference>
<evidence type="ECO:0000256" key="1">
    <source>
        <dbReference type="SAM" id="SignalP"/>
    </source>
</evidence>
<dbReference type="SUPFAM" id="SSF52540">
    <property type="entry name" value="P-loop containing nucleoside triphosphate hydrolases"/>
    <property type="match status" value="1"/>
</dbReference>
<proteinExistence type="predicted"/>
<dbReference type="InterPro" id="IPR027417">
    <property type="entry name" value="P-loop_NTPase"/>
</dbReference>
<sequence>MRALGFRAVLQLALAACVGAWRGGSCPVGADPTATPSILLPGFAKCGTTTLFDLKHVAGRAAPTPAVIVGARHKEANFFDSRSCGFARRSRCASPKHAGCSARAYATCFPARNATMRGGARELTLDASPGYAFSMELQPGGAIISAALQLGRLSACTLQIWLLREPLERIESSWNYRRDVLRTSVGWQCSLAQALKAELVYLDSPAGAGLVRRMLGGRTPSGDGPAAGRAFAMARSSGVRPIAGSGCVLAPRDKIVLQSLYYPQLLHFLDASRASRGRALALQSEHFFADPAGVVARVVGPFVHGAGAQVPDAADGTAGDAVRVARQRGSARSLRALEPLRSSLAHSNPSVHRRHGLNKVSLRCKLVCTFAPFNAALNQLLATDERIVAYPVVRPRASLARRLRALPVPSDPSAGSPWWPDALHHPECIERRPPDVPALNCSSRPFL</sequence>
<name>A0A8J6C310_DIALT</name>
<keyword evidence="1" id="KW-0732">Signal</keyword>
<organism evidence="2 3">
    <name type="scientific">Diacronema lutheri</name>
    <name type="common">Unicellular marine alga</name>
    <name type="synonym">Monochrysis lutheri</name>
    <dbReference type="NCBI Taxonomy" id="2081491"/>
    <lineage>
        <taxon>Eukaryota</taxon>
        <taxon>Haptista</taxon>
        <taxon>Haptophyta</taxon>
        <taxon>Pavlovophyceae</taxon>
        <taxon>Pavlovales</taxon>
        <taxon>Pavlovaceae</taxon>
        <taxon>Diacronema</taxon>
    </lineage>
</organism>
<evidence type="ECO:0000313" key="3">
    <source>
        <dbReference type="Proteomes" id="UP000751190"/>
    </source>
</evidence>
<gene>
    <name evidence="2" type="ORF">KFE25_004253</name>
</gene>
<protein>
    <recommendedName>
        <fullName evidence="4">Sulfotransferase domain-containing protein</fullName>
    </recommendedName>
</protein>
<dbReference type="Proteomes" id="UP000751190">
    <property type="component" value="Unassembled WGS sequence"/>
</dbReference>
<evidence type="ECO:0000313" key="2">
    <source>
        <dbReference type="EMBL" id="KAG8458919.1"/>
    </source>
</evidence>
<feature type="signal peptide" evidence="1">
    <location>
        <begin position="1"/>
        <end position="20"/>
    </location>
</feature>
<feature type="chain" id="PRO_5035210636" description="Sulfotransferase domain-containing protein" evidence="1">
    <location>
        <begin position="21"/>
        <end position="447"/>
    </location>
</feature>
<dbReference type="EMBL" id="JAGTXO010000046">
    <property type="protein sequence ID" value="KAG8458919.1"/>
    <property type="molecule type" value="Genomic_DNA"/>
</dbReference>